<dbReference type="RefSeq" id="WP_009021294.1">
    <property type="nucleotide sequence ID" value="NZ_DS999411.1"/>
</dbReference>
<name>B8KTD9_9GAMM</name>
<evidence type="ECO:0000313" key="2">
    <source>
        <dbReference type="EMBL" id="EED36551.1"/>
    </source>
</evidence>
<reference evidence="3" key="1">
    <citation type="journal article" date="2013" name="BMC Microbiol.">
        <title>Taxonomy and evolution of bacteriochlorophyll a-containing members of the OM60/NOR5 clade of marine gammaproteobacteria: description of Luminiphilus syltensis gen. nov., sp. nov., reclassification of Haliea rubra as Pseudohaliea rubra gen. nov., comb. nov., and emendation of Chromatocurvus halotolerans.</title>
        <authorList>
            <person name="Spring S."/>
            <person name="Riedel T."/>
            <person name="Sproer C."/>
            <person name="Yan S."/>
            <person name="Harder J."/>
            <person name="Fuchs B.M."/>
        </authorList>
    </citation>
    <scope>NUCLEOTIDE SEQUENCE [LARGE SCALE GENOMIC DNA]</scope>
    <source>
        <strain evidence="3">NOR51-B</strain>
    </source>
</reference>
<dbReference type="Proteomes" id="UP000004699">
    <property type="component" value="Unassembled WGS sequence"/>
</dbReference>
<feature type="region of interest" description="Disordered" evidence="1">
    <location>
        <begin position="1"/>
        <end position="21"/>
    </location>
</feature>
<gene>
    <name evidence="2" type="ORF">NOR51B_2503</name>
</gene>
<evidence type="ECO:0000313" key="3">
    <source>
        <dbReference type="Proteomes" id="UP000004699"/>
    </source>
</evidence>
<dbReference type="HOGENOM" id="CLU_2807284_0_0_6"/>
<sequence>MRDRRSSLQKSTESGDGLPTQGQLDVFALLKGELDEHLAALEAVIASDLPKVNAALTGSGLEAIADG</sequence>
<proteinExistence type="predicted"/>
<dbReference type="AlphaFoldDB" id="B8KTD9"/>
<organism evidence="2 3">
    <name type="scientific">Luminiphilus syltensis NOR5-1B</name>
    <dbReference type="NCBI Taxonomy" id="565045"/>
    <lineage>
        <taxon>Bacteria</taxon>
        <taxon>Pseudomonadati</taxon>
        <taxon>Pseudomonadota</taxon>
        <taxon>Gammaproteobacteria</taxon>
        <taxon>Cellvibrionales</taxon>
        <taxon>Halieaceae</taxon>
        <taxon>Luminiphilus</taxon>
    </lineage>
</organism>
<keyword evidence="3" id="KW-1185">Reference proteome</keyword>
<evidence type="ECO:0000256" key="1">
    <source>
        <dbReference type="SAM" id="MobiDB-lite"/>
    </source>
</evidence>
<protein>
    <submittedName>
        <fullName evidence="2">Uncharacterized protein</fullName>
    </submittedName>
</protein>
<accession>B8KTD9</accession>
<dbReference type="EMBL" id="DS999411">
    <property type="protein sequence ID" value="EED36551.1"/>
    <property type="molecule type" value="Genomic_DNA"/>
</dbReference>
<dbReference type="OrthoDB" id="5711096at2"/>